<dbReference type="Pfam" id="PF00248">
    <property type="entry name" value="Aldo_ket_red"/>
    <property type="match status" value="1"/>
</dbReference>
<dbReference type="KEGG" id="msum:OH143_09385"/>
<evidence type="ECO:0000313" key="3">
    <source>
        <dbReference type="Proteomes" id="UP001156196"/>
    </source>
</evidence>
<gene>
    <name evidence="2" type="ORF">OH143_09385</name>
</gene>
<dbReference type="InterPro" id="IPR023210">
    <property type="entry name" value="NADP_OxRdtase_dom"/>
</dbReference>
<organism evidence="2 3">
    <name type="scientific">Methanoculleus submarinus</name>
    <dbReference type="NCBI Taxonomy" id="204050"/>
    <lineage>
        <taxon>Archaea</taxon>
        <taxon>Methanobacteriati</taxon>
        <taxon>Methanobacteriota</taxon>
        <taxon>Stenosarchaea group</taxon>
        <taxon>Methanomicrobia</taxon>
        <taxon>Methanomicrobiales</taxon>
        <taxon>Methanomicrobiaceae</taxon>
        <taxon>Methanoculleus</taxon>
    </lineage>
</organism>
<dbReference type="EMBL" id="CP109831">
    <property type="protein sequence ID" value="UYU17909.1"/>
    <property type="molecule type" value="Genomic_DNA"/>
</dbReference>
<dbReference type="InterPro" id="IPR036812">
    <property type="entry name" value="NAD(P)_OxRdtase_dom_sf"/>
</dbReference>
<dbReference type="CDD" id="cd19100">
    <property type="entry name" value="AKR_unchar"/>
    <property type="match status" value="1"/>
</dbReference>
<name>A0AAX3E7N7_9EURY</name>
<dbReference type="InterPro" id="IPR053135">
    <property type="entry name" value="AKR2_Oxidoreductase"/>
</dbReference>
<feature type="domain" description="NADP-dependent oxidoreductase" evidence="1">
    <location>
        <begin position="30"/>
        <end position="207"/>
    </location>
</feature>
<dbReference type="SUPFAM" id="SSF51430">
    <property type="entry name" value="NAD(P)-linked oxidoreductase"/>
    <property type="match status" value="1"/>
</dbReference>
<dbReference type="PANTHER" id="PTHR43312">
    <property type="entry name" value="D-THREO-ALDOSE 1-DEHYDROGENASE"/>
    <property type="match status" value="1"/>
</dbReference>
<keyword evidence="3" id="KW-1185">Reference proteome</keyword>
<evidence type="ECO:0000313" key="2">
    <source>
        <dbReference type="EMBL" id="UYU17909.1"/>
    </source>
</evidence>
<reference evidence="2" key="1">
    <citation type="submission" date="2022-10" db="EMBL/GenBank/DDBJ databases">
        <title>Complete genome of Methanoculleus submarinus DSM 15122.</title>
        <authorList>
            <person name="Chen S.-C."/>
            <person name="Lai S.-J."/>
            <person name="You Y.-T."/>
        </authorList>
    </citation>
    <scope>NUCLEOTIDE SEQUENCE</scope>
    <source>
        <strain evidence="2">DSM 15122</strain>
    </source>
</reference>
<sequence>MEAPGRRRFGKTGREVTAVGLGGEGVLRTYGRHAEAKAVIMEALDQGIAYFDSAKAYAGSEGYYGEVWRNRPDLRASVFQASKSARRANADAEMDLQETLQRMGVETLDLWQIHDVRSFPDIREIEGPSGALEAFVEARESGVVRHIGVTGHHDPDVLAHAVENWPVDAVMMPVNPVEEAIGGFLDRVLTAAREQGVAVIGMKVLGGSNYLVPDAGVTPEVLVRYALAREVSVAIVGCSTPAEVRALAAAGRSGPLPDDEAAALVEAFRPHARELAYYRGFR</sequence>
<proteinExistence type="predicted"/>
<dbReference type="RefSeq" id="WP_011843377.1">
    <property type="nucleotide sequence ID" value="NZ_CP109831.1"/>
</dbReference>
<dbReference type="AlphaFoldDB" id="A0AAX3E7N7"/>
<dbReference type="Gene3D" id="3.20.20.100">
    <property type="entry name" value="NADP-dependent oxidoreductase domain"/>
    <property type="match status" value="1"/>
</dbReference>
<dbReference type="Proteomes" id="UP001156196">
    <property type="component" value="Chromosome"/>
</dbReference>
<accession>A0AAX3E7N7</accession>
<dbReference type="GeneID" id="4847270"/>
<protein>
    <submittedName>
        <fullName evidence="2">Aldo/keto reductase</fullName>
    </submittedName>
</protein>
<dbReference type="PANTHER" id="PTHR43312:SF1">
    <property type="entry name" value="NADP-DEPENDENT OXIDOREDUCTASE DOMAIN-CONTAINING PROTEIN"/>
    <property type="match status" value="1"/>
</dbReference>
<evidence type="ECO:0000259" key="1">
    <source>
        <dbReference type="Pfam" id="PF00248"/>
    </source>
</evidence>
<dbReference type="GeneID" id="76731103"/>